<evidence type="ECO:0000256" key="2">
    <source>
        <dbReference type="ARBA" id="ARBA00009256"/>
    </source>
</evidence>
<organism evidence="9 10">
    <name type="scientific">Macrococcoides canis</name>
    <dbReference type="NCBI Taxonomy" id="1855823"/>
    <lineage>
        <taxon>Bacteria</taxon>
        <taxon>Bacillati</taxon>
        <taxon>Bacillota</taxon>
        <taxon>Bacilli</taxon>
        <taxon>Bacillales</taxon>
        <taxon>Staphylococcaceae</taxon>
        <taxon>Macrococcoides</taxon>
    </lineage>
</organism>
<evidence type="ECO:0000256" key="4">
    <source>
        <dbReference type="ARBA" id="ARBA00022655"/>
    </source>
</evidence>
<dbReference type="Gene3D" id="3.40.50.620">
    <property type="entry name" value="HUPs"/>
    <property type="match status" value="1"/>
</dbReference>
<dbReference type="NCBIfam" id="TIGR00018">
    <property type="entry name" value="panC"/>
    <property type="match status" value="1"/>
</dbReference>
<comment type="subunit">
    <text evidence="8">Homodimer.</text>
</comment>
<feature type="binding site" evidence="8">
    <location>
        <position position="153"/>
    </location>
    <ligand>
        <name>(R)-pantoate</name>
        <dbReference type="ChEBI" id="CHEBI:15980"/>
    </ligand>
</feature>
<dbReference type="GO" id="GO:0015940">
    <property type="term" value="P:pantothenate biosynthetic process"/>
    <property type="evidence" value="ECO:0007669"/>
    <property type="project" value="UniProtKB-UniRule"/>
</dbReference>
<feature type="binding site" evidence="8">
    <location>
        <position position="62"/>
    </location>
    <ligand>
        <name>(R)-pantoate</name>
        <dbReference type="ChEBI" id="CHEBI:15980"/>
    </ligand>
</feature>
<feature type="binding site" evidence="8">
    <location>
        <position position="62"/>
    </location>
    <ligand>
        <name>beta-alanine</name>
        <dbReference type="ChEBI" id="CHEBI:57966"/>
    </ligand>
</feature>
<dbReference type="InterPro" id="IPR014729">
    <property type="entry name" value="Rossmann-like_a/b/a_fold"/>
</dbReference>
<evidence type="ECO:0000256" key="1">
    <source>
        <dbReference type="ARBA" id="ARBA00004990"/>
    </source>
</evidence>
<dbReference type="STRING" id="1855823.MCCS_11500"/>
<dbReference type="CDD" id="cd00560">
    <property type="entry name" value="PanC"/>
    <property type="match status" value="1"/>
</dbReference>
<keyword evidence="8" id="KW-0963">Cytoplasm</keyword>
<feature type="binding site" evidence="8">
    <location>
        <begin position="184"/>
        <end position="187"/>
    </location>
    <ligand>
        <name>ATP</name>
        <dbReference type="ChEBI" id="CHEBI:30616"/>
    </ligand>
</feature>
<keyword evidence="5 8" id="KW-0547">Nucleotide-binding</keyword>
<gene>
    <name evidence="8 9" type="primary">panC</name>
    <name evidence="9" type="ORF">MCCS_11500</name>
</gene>
<accession>A0A1W7ABJ3</accession>
<proteinExistence type="inferred from homology"/>
<keyword evidence="6 8" id="KW-0067">ATP-binding</keyword>
<dbReference type="Proteomes" id="UP000194154">
    <property type="component" value="Chromosome"/>
</dbReference>
<dbReference type="FunFam" id="3.30.1300.10:FF:000001">
    <property type="entry name" value="Pantothenate synthetase"/>
    <property type="match status" value="1"/>
</dbReference>
<dbReference type="Pfam" id="PF02569">
    <property type="entry name" value="Pantoate_ligase"/>
    <property type="match status" value="1"/>
</dbReference>
<reference evidence="9 10" key="1">
    <citation type="journal article" date="2017" name="Int. J. Syst. Evol. Microbiol.">
        <title>Macrococcus canis sp. nov., a skin bacterium associated with infections in dogs.</title>
        <authorList>
            <person name="Gobeli Brawand S."/>
            <person name="Cotting K."/>
            <person name="Gomez-Sanz E."/>
            <person name="Collaud A."/>
            <person name="Thomann A."/>
            <person name="Brodard I."/>
            <person name="Rodriguez-Campos S."/>
            <person name="Strauss C."/>
            <person name="Perreten V."/>
        </authorList>
    </citation>
    <scope>NUCLEOTIDE SEQUENCE [LARGE SCALE GENOMIC DNA]</scope>
    <source>
        <strain evidence="9 10">KM45013</strain>
    </source>
</reference>
<dbReference type="InterPro" id="IPR042176">
    <property type="entry name" value="Pantoate_ligase_C"/>
</dbReference>
<comment type="catalytic activity">
    <reaction evidence="7 8">
        <text>(R)-pantoate + beta-alanine + ATP = (R)-pantothenate + AMP + diphosphate + H(+)</text>
        <dbReference type="Rhea" id="RHEA:10912"/>
        <dbReference type="ChEBI" id="CHEBI:15378"/>
        <dbReference type="ChEBI" id="CHEBI:15980"/>
        <dbReference type="ChEBI" id="CHEBI:29032"/>
        <dbReference type="ChEBI" id="CHEBI:30616"/>
        <dbReference type="ChEBI" id="CHEBI:33019"/>
        <dbReference type="ChEBI" id="CHEBI:57966"/>
        <dbReference type="ChEBI" id="CHEBI:456215"/>
        <dbReference type="EC" id="6.3.2.1"/>
    </reaction>
</comment>
<feature type="binding site" evidence="8">
    <location>
        <begin position="147"/>
        <end position="150"/>
    </location>
    <ligand>
        <name>ATP</name>
        <dbReference type="ChEBI" id="CHEBI:30616"/>
    </ligand>
</feature>
<evidence type="ECO:0000256" key="8">
    <source>
        <dbReference type="HAMAP-Rule" id="MF_00158"/>
    </source>
</evidence>
<sequence length="285" mass="31758">MTKRITSIKEMQQLTSELKAQGKTIGFVPTMGALHDGHITLLKQAQQENDIAVASVFVNPLQFGPNEDYADYPRQIDEDEALLTKHAIDYLFYPREEEMYPSLPITLHVGEMAEVLEGAKRPGHFDGVVTVVNKLFNIVQPDRAYFGKKDAQQLAIIEAMVEAFNHNIQITGVDIVREADGLAKSSRNVYLTDSERQEATALYRSLQEAKNAFDNGERNAEQLESIVKSYLAAHTTGSIDEVAVYAYPSLQPVDTIGSQVFISIAVKYSKARLIDNIILKDGHND</sequence>
<keyword evidence="3 8" id="KW-0436">Ligase</keyword>
<dbReference type="NCBIfam" id="TIGR00125">
    <property type="entry name" value="cyt_tran_rel"/>
    <property type="match status" value="1"/>
</dbReference>
<keyword evidence="4 8" id="KW-0566">Pantothenate biosynthesis</keyword>
<feature type="binding site" evidence="8">
    <location>
        <position position="176"/>
    </location>
    <ligand>
        <name>ATP</name>
        <dbReference type="ChEBI" id="CHEBI:30616"/>
    </ligand>
</feature>
<dbReference type="KEGG" id="mcak:MCCS_11500"/>
<dbReference type="EC" id="6.3.2.1" evidence="8"/>
<evidence type="ECO:0000256" key="5">
    <source>
        <dbReference type="ARBA" id="ARBA00022741"/>
    </source>
</evidence>
<comment type="function">
    <text evidence="8">Catalyzes the condensation of pantoate with beta-alanine in an ATP-dependent reaction via a pantoyl-adenylate intermediate.</text>
</comment>
<dbReference type="OrthoDB" id="9773087at2"/>
<comment type="subcellular location">
    <subcellularLocation>
        <location evidence="8">Cytoplasm</location>
    </subcellularLocation>
</comment>
<protein>
    <recommendedName>
        <fullName evidence="8">Pantothenate synthetase</fullName>
        <shortName evidence="8">PS</shortName>
        <ecNumber evidence="8">6.3.2.1</ecNumber>
    </recommendedName>
    <alternativeName>
        <fullName evidence="8">Pantoate--beta-alanine ligase</fullName>
    </alternativeName>
    <alternativeName>
        <fullName evidence="8">Pantoate-activating enzyme</fullName>
    </alternativeName>
</protein>
<dbReference type="HAMAP" id="MF_00158">
    <property type="entry name" value="PanC"/>
    <property type="match status" value="1"/>
</dbReference>
<comment type="similarity">
    <text evidence="2 8">Belongs to the pantothenate synthetase family.</text>
</comment>
<dbReference type="SUPFAM" id="SSF52374">
    <property type="entry name" value="Nucleotidylyl transferase"/>
    <property type="match status" value="1"/>
</dbReference>
<dbReference type="InterPro" id="IPR003721">
    <property type="entry name" value="Pantoate_ligase"/>
</dbReference>
<dbReference type="PANTHER" id="PTHR21299">
    <property type="entry name" value="CYTIDYLATE KINASE/PANTOATE-BETA-ALANINE LIGASE"/>
    <property type="match status" value="1"/>
</dbReference>
<comment type="pathway">
    <text evidence="1 8">Cofactor biosynthesis; (R)-pantothenate biosynthesis; (R)-pantothenate from (R)-pantoate and beta-alanine: step 1/1.</text>
</comment>
<evidence type="ECO:0000256" key="7">
    <source>
        <dbReference type="ARBA" id="ARBA00048258"/>
    </source>
</evidence>
<dbReference type="RefSeq" id="WP_086042444.1">
    <property type="nucleotide sequence ID" value="NZ_CBCRZA010000005.1"/>
</dbReference>
<evidence type="ECO:0000313" key="9">
    <source>
        <dbReference type="EMBL" id="ARQ06796.1"/>
    </source>
</evidence>
<keyword evidence="10" id="KW-1185">Reference proteome</keyword>
<dbReference type="EMBL" id="CP021059">
    <property type="protein sequence ID" value="ARQ06796.1"/>
    <property type="molecule type" value="Genomic_DNA"/>
</dbReference>
<feature type="active site" description="Proton donor" evidence="8">
    <location>
        <position position="38"/>
    </location>
</feature>
<feature type="binding site" evidence="8">
    <location>
        <begin position="31"/>
        <end position="38"/>
    </location>
    <ligand>
        <name>ATP</name>
        <dbReference type="ChEBI" id="CHEBI:30616"/>
    </ligand>
</feature>
<dbReference type="GO" id="GO:0004592">
    <property type="term" value="F:pantoate-beta-alanine ligase activity"/>
    <property type="evidence" value="ECO:0007669"/>
    <property type="project" value="UniProtKB-UniRule"/>
</dbReference>
<dbReference type="UniPathway" id="UPA00028">
    <property type="reaction ID" value="UER00005"/>
</dbReference>
<dbReference type="Gene3D" id="3.30.1300.10">
    <property type="entry name" value="Pantoate-beta-alanine ligase, C-terminal domain"/>
    <property type="match status" value="1"/>
</dbReference>
<name>A0A1W7ABJ3_9STAP</name>
<evidence type="ECO:0000256" key="3">
    <source>
        <dbReference type="ARBA" id="ARBA00022598"/>
    </source>
</evidence>
<dbReference type="AlphaFoldDB" id="A0A1W7ABJ3"/>
<dbReference type="GO" id="GO:0005524">
    <property type="term" value="F:ATP binding"/>
    <property type="evidence" value="ECO:0007669"/>
    <property type="project" value="UniProtKB-KW"/>
</dbReference>
<dbReference type="GeneID" id="35295280"/>
<evidence type="ECO:0000313" key="10">
    <source>
        <dbReference type="Proteomes" id="UP000194154"/>
    </source>
</evidence>
<comment type="miscellaneous">
    <text evidence="8">The reaction proceeds by a bi uni uni bi ping pong mechanism.</text>
</comment>
<dbReference type="InterPro" id="IPR004821">
    <property type="entry name" value="Cyt_trans-like"/>
</dbReference>
<evidence type="ECO:0000256" key="6">
    <source>
        <dbReference type="ARBA" id="ARBA00022840"/>
    </source>
</evidence>
<dbReference type="PANTHER" id="PTHR21299:SF1">
    <property type="entry name" value="PANTOATE--BETA-ALANINE LIGASE"/>
    <property type="match status" value="1"/>
</dbReference>
<dbReference type="GO" id="GO:0005829">
    <property type="term" value="C:cytosol"/>
    <property type="evidence" value="ECO:0007669"/>
    <property type="project" value="TreeGrafter"/>
</dbReference>
<dbReference type="FunFam" id="3.40.50.620:FF:000013">
    <property type="entry name" value="Pantothenate synthetase"/>
    <property type="match status" value="1"/>
</dbReference>